<dbReference type="GO" id="GO:0006508">
    <property type="term" value="P:proteolysis"/>
    <property type="evidence" value="ECO:0007669"/>
    <property type="project" value="InterPro"/>
</dbReference>
<reference evidence="4" key="1">
    <citation type="journal article" date="2014" name="Insect Biochem. Mol. Biol.">
        <title>Effects of different dietary conditions on the expression of trypsin- and chymotrypsin-like protease genes in the digestive system of the migratory locust, Locusta migratoria.</title>
        <authorList>
            <person name="Spit J."/>
            <person name="Zels S."/>
            <person name="Dillen S."/>
            <person name="Holtof M."/>
            <person name="Wynant N."/>
            <person name="Vanden Broeck J."/>
        </authorList>
    </citation>
    <scope>NUCLEOTIDE SEQUENCE</scope>
</reference>
<feature type="domain" description="Peptidase S1" evidence="3">
    <location>
        <begin position="41"/>
        <end position="263"/>
    </location>
</feature>
<dbReference type="InterPro" id="IPR043504">
    <property type="entry name" value="Peptidase_S1_PA_chymotrypsin"/>
</dbReference>
<dbReference type="PROSITE" id="PS50240">
    <property type="entry name" value="TRYPSIN_DOM"/>
    <property type="match status" value="1"/>
</dbReference>
<dbReference type="SMART" id="SM00020">
    <property type="entry name" value="Tryp_SPc"/>
    <property type="match status" value="1"/>
</dbReference>
<dbReference type="FunFam" id="2.40.10.10:FF:000068">
    <property type="entry name" value="transmembrane protease serine 2"/>
    <property type="match status" value="1"/>
</dbReference>
<dbReference type="Gene3D" id="2.40.10.10">
    <property type="entry name" value="Trypsin-like serine proteases"/>
    <property type="match status" value="1"/>
</dbReference>
<dbReference type="Pfam" id="PF00089">
    <property type="entry name" value="Trypsin"/>
    <property type="match status" value="1"/>
</dbReference>
<keyword evidence="1" id="KW-1015">Disulfide bond</keyword>
<dbReference type="SUPFAM" id="SSF50494">
    <property type="entry name" value="Trypsin-like serine proteases"/>
    <property type="match status" value="1"/>
</dbReference>
<evidence type="ECO:0000259" key="3">
    <source>
        <dbReference type="PROSITE" id="PS50240"/>
    </source>
</evidence>
<dbReference type="GO" id="GO:0004252">
    <property type="term" value="F:serine-type endopeptidase activity"/>
    <property type="evidence" value="ECO:0007669"/>
    <property type="project" value="InterPro"/>
</dbReference>
<feature type="signal peptide" evidence="2">
    <location>
        <begin position="1"/>
        <end position="17"/>
    </location>
</feature>
<evidence type="ECO:0000313" key="4">
    <source>
        <dbReference type="EMBL" id="DAA64584.1"/>
    </source>
</evidence>
<sequence length="290" mass="30155">MLRHAVLLFALAGCVLGAKLPLRRVVPTGPARSLSGAAGRIYGGQDAYSGQFPYQVSLQLSLLIIRAHNCGGTIVSESTVVTAGHCVMGLGTYYAVAGELNLKKDEGTEQESKVSEQIAHPDYPGGLTVSANDIAVFKLSTPFTLGTYVKAIPLAAAGSLPTAGTSAIASGWGSTPTATTPDILQWLDATIIDWESCRDLLDEAGIEDNPVVESMICTGPVTGGISLCSGDSGGPLVQNGELIGVTSWAITPCGSVGSPSGFTPGLRLQRLRRTVHLTALCQRSNKRMTI</sequence>
<dbReference type="InterPro" id="IPR001254">
    <property type="entry name" value="Trypsin_dom"/>
</dbReference>
<protein>
    <submittedName>
        <fullName evidence="4">Chymotrypsin 9</fullName>
    </submittedName>
</protein>
<dbReference type="PRINTS" id="PR00722">
    <property type="entry name" value="CHYMOTRYPSIN"/>
</dbReference>
<dbReference type="EMBL" id="BK008833">
    <property type="protein sequence ID" value="DAA64584.1"/>
    <property type="molecule type" value="mRNA"/>
</dbReference>
<feature type="chain" id="PRO_5004959458" evidence="2">
    <location>
        <begin position="18"/>
        <end position="290"/>
    </location>
</feature>
<dbReference type="CDD" id="cd00190">
    <property type="entry name" value="Tryp_SPc"/>
    <property type="match status" value="1"/>
</dbReference>
<organism evidence="4">
    <name type="scientific">Locusta migratoria</name>
    <name type="common">Migratory locust</name>
    <dbReference type="NCBI Taxonomy" id="7004"/>
    <lineage>
        <taxon>Eukaryota</taxon>
        <taxon>Metazoa</taxon>
        <taxon>Ecdysozoa</taxon>
        <taxon>Arthropoda</taxon>
        <taxon>Hexapoda</taxon>
        <taxon>Insecta</taxon>
        <taxon>Pterygota</taxon>
        <taxon>Neoptera</taxon>
        <taxon>Polyneoptera</taxon>
        <taxon>Orthoptera</taxon>
        <taxon>Caelifera</taxon>
        <taxon>Acrididea</taxon>
        <taxon>Acridomorpha</taxon>
        <taxon>Acridoidea</taxon>
        <taxon>Acrididae</taxon>
        <taxon>Oedipodinae</taxon>
        <taxon>Locusta</taxon>
    </lineage>
</organism>
<dbReference type="InterPro" id="IPR001314">
    <property type="entry name" value="Peptidase_S1A"/>
</dbReference>
<keyword evidence="2" id="KW-0732">Signal</keyword>
<name>X5MBK6_LOCMI</name>
<evidence type="ECO:0000256" key="2">
    <source>
        <dbReference type="SAM" id="SignalP"/>
    </source>
</evidence>
<dbReference type="InterPro" id="IPR009003">
    <property type="entry name" value="Peptidase_S1_PA"/>
</dbReference>
<proteinExistence type="evidence at transcript level"/>
<dbReference type="PANTHER" id="PTHR24252">
    <property type="entry name" value="ACROSIN-RELATED"/>
    <property type="match status" value="1"/>
</dbReference>
<dbReference type="PANTHER" id="PTHR24252:SF7">
    <property type="entry name" value="HYALIN"/>
    <property type="match status" value="1"/>
</dbReference>
<dbReference type="InterPro" id="IPR018114">
    <property type="entry name" value="TRYPSIN_HIS"/>
</dbReference>
<dbReference type="PROSITE" id="PS00134">
    <property type="entry name" value="TRYPSIN_HIS"/>
    <property type="match status" value="1"/>
</dbReference>
<evidence type="ECO:0000256" key="1">
    <source>
        <dbReference type="ARBA" id="ARBA00023157"/>
    </source>
</evidence>
<reference evidence="4" key="2">
    <citation type="submission" date="2014-01" db="EMBL/GenBank/DDBJ databases">
        <authorList>
            <person name="Spit J.R.M."/>
            <person name="Vanden Broeck J."/>
        </authorList>
    </citation>
    <scope>NUCLEOTIDE SEQUENCE</scope>
</reference>
<accession>X5MBK6</accession>
<dbReference type="AlphaFoldDB" id="X5MBK6"/>